<comment type="cofactor">
    <cofactor evidence="14">
        <name>[4Fe-4S] cluster</name>
        <dbReference type="ChEBI" id="CHEBI:49883"/>
    </cofactor>
    <text evidence="14">Binds 1 [4Fe-4S] cluster. The cluster is coordinated with 3 cysteines and an exchangeable S-adenosyl-L-methionine.</text>
</comment>
<evidence type="ECO:0000256" key="5">
    <source>
        <dbReference type="ARBA" id="ARBA00022485"/>
    </source>
</evidence>
<dbReference type="GO" id="GO:0051989">
    <property type="term" value="F:coproporphyrinogen dehydrogenase activity"/>
    <property type="evidence" value="ECO:0007669"/>
    <property type="project" value="UniProtKB-EC"/>
</dbReference>
<evidence type="ECO:0000256" key="9">
    <source>
        <dbReference type="ARBA" id="ARBA00023002"/>
    </source>
</evidence>
<dbReference type="Gene3D" id="3.20.20.70">
    <property type="entry name" value="Aldolase class I"/>
    <property type="match status" value="1"/>
</dbReference>
<dbReference type="InterPro" id="IPR006638">
    <property type="entry name" value="Elp3/MiaA/NifB-like_rSAM"/>
</dbReference>
<dbReference type="SFLD" id="SFLDG01082">
    <property type="entry name" value="B12-binding_domain_containing"/>
    <property type="match status" value="1"/>
</dbReference>
<keyword evidence="9 14" id="KW-0560">Oxidoreductase</keyword>
<comment type="similarity">
    <text evidence="3 14">Belongs to the anaerobic coproporphyrinogen-III oxidase family.</text>
</comment>
<keyword evidence="5 14" id="KW-0004">4Fe-4S</keyword>
<dbReference type="Pfam" id="PF06969">
    <property type="entry name" value="HemN_C"/>
    <property type="match status" value="1"/>
</dbReference>
<dbReference type="EMBL" id="JAKGAS010000004">
    <property type="protein sequence ID" value="MCF2948474.1"/>
    <property type="molecule type" value="Genomic_DNA"/>
</dbReference>
<keyword evidence="17" id="KW-1185">Reference proteome</keyword>
<dbReference type="PANTHER" id="PTHR13932">
    <property type="entry name" value="COPROPORPHYRINIGEN III OXIDASE"/>
    <property type="match status" value="1"/>
</dbReference>
<evidence type="ECO:0000256" key="13">
    <source>
        <dbReference type="ARBA" id="ARBA00048321"/>
    </source>
</evidence>
<protein>
    <recommendedName>
        <fullName evidence="14">Coproporphyrinogen-III oxidase</fullName>
        <ecNumber evidence="14">1.3.98.3</ecNumber>
    </recommendedName>
</protein>
<evidence type="ECO:0000313" key="17">
    <source>
        <dbReference type="Proteomes" id="UP001521137"/>
    </source>
</evidence>
<evidence type="ECO:0000256" key="3">
    <source>
        <dbReference type="ARBA" id="ARBA00005493"/>
    </source>
</evidence>
<evidence type="ECO:0000313" key="16">
    <source>
        <dbReference type="EMBL" id="MCF2948474.1"/>
    </source>
</evidence>
<dbReference type="SFLD" id="SFLDS00029">
    <property type="entry name" value="Radical_SAM"/>
    <property type="match status" value="1"/>
</dbReference>
<name>A0ABS9D9L6_9ALTE</name>
<dbReference type="RefSeq" id="WP_235312271.1">
    <property type="nucleotide sequence ID" value="NZ_JAKGAS010000004.1"/>
</dbReference>
<dbReference type="PIRSF" id="PIRSF000167">
    <property type="entry name" value="HemN"/>
    <property type="match status" value="1"/>
</dbReference>
<keyword evidence="10 14" id="KW-0408">Iron</keyword>
<evidence type="ECO:0000256" key="14">
    <source>
        <dbReference type="PIRNR" id="PIRNR000167"/>
    </source>
</evidence>
<dbReference type="InterPro" id="IPR010723">
    <property type="entry name" value="HemN_C"/>
</dbReference>
<accession>A0ABS9D9L6</accession>
<evidence type="ECO:0000256" key="7">
    <source>
        <dbReference type="ARBA" id="ARBA00022691"/>
    </source>
</evidence>
<comment type="catalytic activity">
    <reaction evidence="13 14">
        <text>coproporphyrinogen III + 2 S-adenosyl-L-methionine = protoporphyrinogen IX + 2 5'-deoxyadenosine + 2 L-methionine + 2 CO2</text>
        <dbReference type="Rhea" id="RHEA:15425"/>
        <dbReference type="ChEBI" id="CHEBI:16526"/>
        <dbReference type="ChEBI" id="CHEBI:17319"/>
        <dbReference type="ChEBI" id="CHEBI:57307"/>
        <dbReference type="ChEBI" id="CHEBI:57309"/>
        <dbReference type="ChEBI" id="CHEBI:57844"/>
        <dbReference type="ChEBI" id="CHEBI:59789"/>
        <dbReference type="EC" id="1.3.98.3"/>
    </reaction>
</comment>
<dbReference type="InterPro" id="IPR004558">
    <property type="entry name" value="Coprogen_oxidase_HemN"/>
</dbReference>
<dbReference type="NCBIfam" id="TIGR00538">
    <property type="entry name" value="hemN"/>
    <property type="match status" value="1"/>
</dbReference>
<comment type="caution">
    <text evidence="16">The sequence shown here is derived from an EMBL/GenBank/DDBJ whole genome shotgun (WGS) entry which is preliminary data.</text>
</comment>
<dbReference type="EC" id="1.3.98.3" evidence="14"/>
<evidence type="ECO:0000256" key="1">
    <source>
        <dbReference type="ARBA" id="ARBA00004496"/>
    </source>
</evidence>
<evidence type="ECO:0000256" key="10">
    <source>
        <dbReference type="ARBA" id="ARBA00023004"/>
    </source>
</evidence>
<dbReference type="CDD" id="cd01335">
    <property type="entry name" value="Radical_SAM"/>
    <property type="match status" value="1"/>
</dbReference>
<sequence length="456" mass="52554">MSECSFFNESLLKKYNTSGPRYTSYPTALEFNTQFTDQNLTTALSQSPHTDLSLYLHIPFCHSLCYYCGCNRIVTRHKHKADEYLDYISQEITHRAINCKHKTIRQLHFGGGTPSFLSEQQLTRAVELLKSEYNFAKDIEMSIEIDPREIELSLIDHLKKLGFNRISIGVQDTNIQVQEAINRTQSFEFIQNIINRAKSIGFDSVNIDLIYGLPHQTQNTFSQTLADAISLDADRISLFSYAHLPSRFAAQRKIKDQWLPKAEEKFSLMKQAVNTLSQQGYELIGMDHFAKPNDELAIAQREGVLHRNFQGYTTLKDCDLLGFGVSAISSIGNTFSQNYKSLKEYYQAVTDYNQAVEKGFSLNQDDLIRQAVISELMCNLYIDKQQISSQFSIQFDQYFIEELKTLSTFENDNLLINRENNIQISPSARLLVRNICMSFDAYMKKHLKQQRFSRVI</sequence>
<evidence type="ECO:0000256" key="2">
    <source>
        <dbReference type="ARBA" id="ARBA00004785"/>
    </source>
</evidence>
<dbReference type="PROSITE" id="PS51918">
    <property type="entry name" value="RADICAL_SAM"/>
    <property type="match status" value="1"/>
</dbReference>
<dbReference type="SMART" id="SM00729">
    <property type="entry name" value="Elp3"/>
    <property type="match status" value="1"/>
</dbReference>
<keyword evidence="12 14" id="KW-0627">Porphyrin biosynthesis</keyword>
<keyword evidence="6 14" id="KW-0963">Cytoplasm</keyword>
<evidence type="ECO:0000256" key="4">
    <source>
        <dbReference type="ARBA" id="ARBA00011245"/>
    </source>
</evidence>
<reference evidence="16 17" key="1">
    <citation type="submission" date="2022-01" db="EMBL/GenBank/DDBJ databases">
        <title>Paraglaciecola sp. G1-23.</title>
        <authorList>
            <person name="Jin M.S."/>
            <person name="Han D.M."/>
            <person name="Kim H.M."/>
            <person name="Jeon C.O."/>
        </authorList>
    </citation>
    <scope>NUCLEOTIDE SEQUENCE [LARGE SCALE GENOMIC DNA]</scope>
    <source>
        <strain evidence="16 17">G1-23</strain>
    </source>
</reference>
<dbReference type="InterPro" id="IPR013785">
    <property type="entry name" value="Aldolase_TIM"/>
</dbReference>
<evidence type="ECO:0000256" key="6">
    <source>
        <dbReference type="ARBA" id="ARBA00022490"/>
    </source>
</evidence>
<dbReference type="InterPro" id="IPR007197">
    <property type="entry name" value="rSAM"/>
</dbReference>
<proteinExistence type="inferred from homology"/>
<gene>
    <name evidence="16" type="primary">hemN</name>
    <name evidence="16" type="ORF">L0668_10185</name>
</gene>
<keyword evidence="7 14" id="KW-0949">S-adenosyl-L-methionine</keyword>
<evidence type="ECO:0000256" key="11">
    <source>
        <dbReference type="ARBA" id="ARBA00023014"/>
    </source>
</evidence>
<evidence type="ECO:0000259" key="15">
    <source>
        <dbReference type="PROSITE" id="PS51918"/>
    </source>
</evidence>
<dbReference type="Pfam" id="PF04055">
    <property type="entry name" value="Radical_SAM"/>
    <property type="match status" value="1"/>
</dbReference>
<comment type="pathway">
    <text evidence="2 14">Porphyrin-containing compound metabolism; protoporphyrin-IX biosynthesis; protoporphyrinogen-IX from coproporphyrinogen-III (AdoMet route): step 1/1.</text>
</comment>
<organism evidence="16 17">
    <name type="scientific">Paraglaciecola algarum</name>
    <dbReference type="NCBI Taxonomy" id="3050085"/>
    <lineage>
        <taxon>Bacteria</taxon>
        <taxon>Pseudomonadati</taxon>
        <taxon>Pseudomonadota</taxon>
        <taxon>Gammaproteobacteria</taxon>
        <taxon>Alteromonadales</taxon>
        <taxon>Alteromonadaceae</taxon>
        <taxon>Paraglaciecola</taxon>
    </lineage>
</organism>
<comment type="subunit">
    <text evidence="4">Monomer.</text>
</comment>
<dbReference type="PANTHER" id="PTHR13932:SF6">
    <property type="entry name" value="OXYGEN-INDEPENDENT COPROPORPHYRINOGEN III OXIDASE"/>
    <property type="match status" value="1"/>
</dbReference>
<dbReference type="SUPFAM" id="SSF102114">
    <property type="entry name" value="Radical SAM enzymes"/>
    <property type="match status" value="1"/>
</dbReference>
<feature type="domain" description="Radical SAM core" evidence="15">
    <location>
        <begin position="46"/>
        <end position="279"/>
    </location>
</feature>
<dbReference type="SFLD" id="SFLDG01065">
    <property type="entry name" value="anaerobic_coproporphyrinogen-I"/>
    <property type="match status" value="1"/>
</dbReference>
<comment type="subcellular location">
    <subcellularLocation>
        <location evidence="1 14">Cytoplasm</location>
    </subcellularLocation>
</comment>
<dbReference type="Gene3D" id="1.10.10.920">
    <property type="match status" value="1"/>
</dbReference>
<evidence type="ECO:0000256" key="12">
    <source>
        <dbReference type="ARBA" id="ARBA00023244"/>
    </source>
</evidence>
<keyword evidence="11 14" id="KW-0411">Iron-sulfur</keyword>
<dbReference type="SFLD" id="SFLDF00277">
    <property type="entry name" value="oxygen-independent_coproporphy"/>
    <property type="match status" value="1"/>
</dbReference>
<dbReference type="InterPro" id="IPR058240">
    <property type="entry name" value="rSAM_sf"/>
</dbReference>
<keyword evidence="8 14" id="KW-0479">Metal-binding</keyword>
<evidence type="ECO:0000256" key="8">
    <source>
        <dbReference type="ARBA" id="ARBA00022723"/>
    </source>
</evidence>
<dbReference type="Proteomes" id="UP001521137">
    <property type="component" value="Unassembled WGS sequence"/>
</dbReference>
<dbReference type="InterPro" id="IPR034505">
    <property type="entry name" value="Coproporphyrinogen-III_oxidase"/>
</dbReference>